<dbReference type="SMART" id="SM00279">
    <property type="entry name" value="HhH2"/>
    <property type="match status" value="1"/>
</dbReference>
<dbReference type="EMBL" id="CP091871">
    <property type="protein sequence ID" value="WEU39673.1"/>
    <property type="molecule type" value="Genomic_DNA"/>
</dbReference>
<feature type="region of interest" description="Interaction with PCNA" evidence="10">
    <location>
        <begin position="332"/>
        <end position="340"/>
    </location>
</feature>
<accession>A0AAF0D0V9</accession>
<proteinExistence type="inferred from homology"/>
<dbReference type="SMART" id="SM00485">
    <property type="entry name" value="XPGN"/>
    <property type="match status" value="1"/>
</dbReference>
<comment type="subunit">
    <text evidence="10">Interacts with PCNA. PCNA stimulates the nuclease activity without altering cleavage specificity.</text>
</comment>
<feature type="domain" description="XPG N-terminal" evidence="12">
    <location>
        <begin position="1"/>
        <end position="101"/>
    </location>
</feature>
<keyword evidence="7 10" id="KW-0269">Exonuclease</keyword>
<dbReference type="HAMAP" id="MF_00614">
    <property type="entry name" value="Fen"/>
    <property type="match status" value="1"/>
</dbReference>
<dbReference type="InterPro" id="IPR023426">
    <property type="entry name" value="Flap_endonuc"/>
</dbReference>
<dbReference type="GO" id="GO:0000287">
    <property type="term" value="F:magnesium ion binding"/>
    <property type="evidence" value="ECO:0007669"/>
    <property type="project" value="UniProtKB-UniRule"/>
</dbReference>
<keyword evidence="4 10" id="KW-0255">Endonuclease</keyword>
<dbReference type="PANTHER" id="PTHR11081:SF9">
    <property type="entry name" value="FLAP ENDONUCLEASE 1"/>
    <property type="match status" value="1"/>
</dbReference>
<feature type="binding site" evidence="10">
    <location>
        <position position="175"/>
    </location>
    <ligand>
        <name>Mg(2+)</name>
        <dbReference type="ChEBI" id="CHEBI:18420"/>
        <label>2</label>
    </ligand>
</feature>
<organism evidence="13 14">
    <name type="scientific">Odinarchaeota yellowstonii (strain LCB_4)</name>
    <dbReference type="NCBI Taxonomy" id="1841599"/>
    <lineage>
        <taxon>Archaea</taxon>
        <taxon>Promethearchaeati</taxon>
        <taxon>Candidatus Odinarchaeota</taxon>
        <taxon>Candidatus Odinarchaeia</taxon>
        <taxon>Candidatus Odinarchaeales</taxon>
        <taxon>Candidatus Odinarchaeaceae</taxon>
        <taxon>Candidatus Odinarchaeum</taxon>
    </lineage>
</organism>
<keyword evidence="5 10" id="KW-0227">DNA damage</keyword>
<dbReference type="SMART" id="SM00484">
    <property type="entry name" value="XPGI"/>
    <property type="match status" value="1"/>
</dbReference>
<dbReference type="EC" id="3.1.-.-" evidence="10"/>
<dbReference type="CDD" id="cd09867">
    <property type="entry name" value="PIN_FEN1"/>
    <property type="match status" value="1"/>
</dbReference>
<protein>
    <recommendedName>
        <fullName evidence="10">Flap endonuclease 1</fullName>
        <shortName evidence="10">FEN-1</shortName>
        <ecNumber evidence="10">3.1.-.-</ecNumber>
    </recommendedName>
    <alternativeName>
        <fullName evidence="10">Flap structure-specific endonuclease 1</fullName>
    </alternativeName>
</protein>
<keyword evidence="2 10" id="KW-0540">Nuclease</keyword>
<dbReference type="InterPro" id="IPR019974">
    <property type="entry name" value="XPG_CS"/>
</dbReference>
<evidence type="ECO:0000256" key="4">
    <source>
        <dbReference type="ARBA" id="ARBA00022759"/>
    </source>
</evidence>
<gene>
    <name evidence="10 13" type="primary">fen</name>
    <name evidence="13" type="ORF">OdinLCB4_004085</name>
</gene>
<dbReference type="GO" id="GO:0017108">
    <property type="term" value="F:5'-flap endonuclease activity"/>
    <property type="evidence" value="ECO:0007669"/>
    <property type="project" value="UniProtKB-UniRule"/>
</dbReference>
<dbReference type="AlphaFoldDB" id="A0AAF0D0V9"/>
<dbReference type="InterPro" id="IPR008918">
    <property type="entry name" value="HhH2"/>
</dbReference>
<comment type="caution">
    <text evidence="10">Lacks conserved residue(s) required for the propagation of feature annotation.</text>
</comment>
<comment type="similarity">
    <text evidence="10">Belongs to the XPG/RAD2 endonuclease family. FEN1 subfamily.</text>
</comment>
<feature type="binding site" evidence="10">
    <location>
        <position position="27"/>
    </location>
    <ligand>
        <name>Mg(2+)</name>
        <dbReference type="ChEBI" id="CHEBI:18420"/>
        <label>1</label>
    </ligand>
</feature>
<evidence type="ECO:0000256" key="10">
    <source>
        <dbReference type="HAMAP-Rule" id="MF_00614"/>
    </source>
</evidence>
<dbReference type="InterPro" id="IPR006086">
    <property type="entry name" value="XPG-I_dom"/>
</dbReference>
<evidence type="ECO:0000256" key="7">
    <source>
        <dbReference type="ARBA" id="ARBA00022839"/>
    </source>
</evidence>
<feature type="region of interest" description="N-domain" evidence="10">
    <location>
        <begin position="1"/>
        <end position="98"/>
    </location>
</feature>
<evidence type="ECO:0000259" key="11">
    <source>
        <dbReference type="SMART" id="SM00484"/>
    </source>
</evidence>
<dbReference type="InterPro" id="IPR006084">
    <property type="entry name" value="XPG/Rad2"/>
</dbReference>
<keyword evidence="3 10" id="KW-0479">Metal-binding</keyword>
<evidence type="ECO:0000256" key="1">
    <source>
        <dbReference type="ARBA" id="ARBA00022705"/>
    </source>
</evidence>
<evidence type="ECO:0000256" key="5">
    <source>
        <dbReference type="ARBA" id="ARBA00022763"/>
    </source>
</evidence>
<feature type="domain" description="XPG-I" evidence="11">
    <location>
        <begin position="140"/>
        <end position="221"/>
    </location>
</feature>
<dbReference type="GO" id="GO:0008409">
    <property type="term" value="F:5'-3' exonuclease activity"/>
    <property type="evidence" value="ECO:0007669"/>
    <property type="project" value="UniProtKB-UniRule"/>
</dbReference>
<feature type="binding site" evidence="10">
    <location>
        <position position="80"/>
    </location>
    <ligand>
        <name>Mg(2+)</name>
        <dbReference type="ChEBI" id="CHEBI:18420"/>
        <label>1</label>
    </ligand>
</feature>
<dbReference type="Pfam" id="PF00867">
    <property type="entry name" value="XPG_I"/>
    <property type="match status" value="1"/>
</dbReference>
<dbReference type="InterPro" id="IPR036279">
    <property type="entry name" value="5-3_exonuclease_C_sf"/>
</dbReference>
<evidence type="ECO:0000313" key="13">
    <source>
        <dbReference type="EMBL" id="WEU39673.1"/>
    </source>
</evidence>
<dbReference type="GO" id="GO:0006281">
    <property type="term" value="P:DNA repair"/>
    <property type="evidence" value="ECO:0007669"/>
    <property type="project" value="UniProtKB-UniRule"/>
</dbReference>
<dbReference type="InterPro" id="IPR029060">
    <property type="entry name" value="PIN-like_dom_sf"/>
</dbReference>
<dbReference type="Pfam" id="PF00752">
    <property type="entry name" value="XPG_N"/>
    <property type="match status" value="1"/>
</dbReference>
<name>A0AAF0D0V9_ODILC</name>
<evidence type="ECO:0000256" key="8">
    <source>
        <dbReference type="ARBA" id="ARBA00022842"/>
    </source>
</evidence>
<dbReference type="NCBIfam" id="TIGR03674">
    <property type="entry name" value="fen_arch"/>
    <property type="match status" value="1"/>
</dbReference>
<dbReference type="InterPro" id="IPR019973">
    <property type="entry name" value="Flap_endonuc_arc"/>
</dbReference>
<sequence length="343" mass="38840">MGVNIRDLVKPTPISFEELNNKVIAIDAYNALYQFLSIIRQYDGMPLIDKNNNITSHLSGLFYRTINLIENGVKPVYVFDGKPPSLKIDTIKAREEVRKESQEKWSLAVEAGDYEGAKKYAQASSALTKDMVEESKTLLKLMGVPFIEAPSEGEAQAAYMNMKGDVWACASQDWDSLLFGAHRLVRNLTVSGRRKLPGKQVYIKVEVELVTLEQVLKDNNITRDQLIDIGILVGTDYNEGVKGIGPKSALNLIRKHGSIEKVLENEGIEFNQPLEEIRRLFKNPDVTDNYTLHWSPPKEEQIIELLNVKHDFSLDRVKAALDRIREYGKTKPQSRLDQYFTAG</sequence>
<dbReference type="KEGG" id="oyw:OdinLCB4_004085"/>
<dbReference type="InterPro" id="IPR006085">
    <property type="entry name" value="XPG_DNA_repair_N"/>
</dbReference>
<dbReference type="GO" id="GO:0043137">
    <property type="term" value="P:DNA replication, removal of RNA primer"/>
    <property type="evidence" value="ECO:0007669"/>
    <property type="project" value="UniProtKB-UniRule"/>
</dbReference>
<dbReference type="SUPFAM" id="SSF88723">
    <property type="entry name" value="PIN domain-like"/>
    <property type="match status" value="1"/>
</dbReference>
<comment type="cofactor">
    <cofactor evidence="10">
        <name>Mg(2+)</name>
        <dbReference type="ChEBI" id="CHEBI:18420"/>
    </cofactor>
    <text evidence="10">Binds 2 magnesium ions per subunit. They probably participate in the reaction catalyzed by the enzyme. May bind an additional third magnesium ion after substrate binding.</text>
</comment>
<dbReference type="PROSITE" id="PS00841">
    <property type="entry name" value="XPG_1"/>
    <property type="match status" value="1"/>
</dbReference>
<reference evidence="13" key="2">
    <citation type="journal article" date="2022" name="Nat. Microbiol.">
        <title>A closed Candidatus Odinarchaeum chromosome exposes Asgard archaeal viruses.</title>
        <authorList>
            <person name="Tamarit D."/>
            <person name="Caceres E.F."/>
            <person name="Krupovic M."/>
            <person name="Nijland R."/>
            <person name="Eme L."/>
            <person name="Robinson N.P."/>
            <person name="Ettema T.J.G."/>
        </authorList>
    </citation>
    <scope>NUCLEOTIDE SEQUENCE</scope>
    <source>
        <strain evidence="13">LCB_4</strain>
    </source>
</reference>
<evidence type="ECO:0000259" key="12">
    <source>
        <dbReference type="SMART" id="SM00485"/>
    </source>
</evidence>
<dbReference type="CDD" id="cd09903">
    <property type="entry name" value="H3TH_FEN1-Arc"/>
    <property type="match status" value="1"/>
</dbReference>
<comment type="function">
    <text evidence="10">Structure-specific nuclease with 5'-flap endonuclease and 5'-3' exonuclease activities involved in DNA replication and repair. During DNA replication, cleaves the 5'-overhanging flap structure that is generated by displacement synthesis when DNA polymerase encounters the 5'-end of a downstream Okazaki fragment. Binds the unpaired 3'-DNA end and kinks the DNA to facilitate 5' cleavage specificity. Cleaves one nucleotide into the double-stranded DNA from the junction in flap DNA, leaving a nick for ligation. Also involved in the base excision repair (BER) pathway. Acts as a genome stabilization factor that prevents flaps from equilibrating into structurs that lead to duplications and deletions. Also possesses 5'-3' exonuclease activity on nicked or gapped double-stranded DNA.</text>
</comment>
<evidence type="ECO:0000256" key="6">
    <source>
        <dbReference type="ARBA" id="ARBA00022801"/>
    </source>
</evidence>
<reference evidence="13" key="1">
    <citation type="journal article" date="2017" name="Nature">
        <title>Asgard archaea illuminate the origin of eukaryotic cellular complexity.</title>
        <authorList>
            <person name="Zaremba-Niedzwiedzka K."/>
            <person name="Caceres E.F."/>
            <person name="Saw J.H."/>
            <person name="Backstrom D."/>
            <person name="Juzokaite L."/>
            <person name="Vancaester E."/>
            <person name="Seitz K.W."/>
            <person name="Anantharaman K."/>
            <person name="Starnawski P."/>
            <person name="Kjeldsen K.U."/>
            <person name="Scott M.B."/>
            <person name="Nunoura T."/>
            <person name="Banfield J.F."/>
            <person name="Schramm A."/>
            <person name="Baker B.J."/>
            <person name="Spang A."/>
            <person name="Ettema T.J.G."/>
        </authorList>
    </citation>
    <scope>NUCLEOTIDE SEQUENCE</scope>
    <source>
        <strain evidence="13">LCB_4</strain>
    </source>
</reference>
<evidence type="ECO:0000313" key="14">
    <source>
        <dbReference type="Proteomes" id="UP000186851"/>
    </source>
</evidence>
<keyword evidence="9 10" id="KW-0234">DNA repair</keyword>
<feature type="binding site" evidence="10">
    <location>
        <position position="154"/>
    </location>
    <ligand>
        <name>Mg(2+)</name>
        <dbReference type="ChEBI" id="CHEBI:18420"/>
        <label>1</label>
    </ligand>
</feature>
<keyword evidence="6 10" id="KW-0378">Hydrolase</keyword>
<evidence type="ECO:0000256" key="9">
    <source>
        <dbReference type="ARBA" id="ARBA00023204"/>
    </source>
</evidence>
<dbReference type="PRINTS" id="PR00853">
    <property type="entry name" value="XPGRADSUPER"/>
</dbReference>
<keyword evidence="8 10" id="KW-0460">Magnesium</keyword>
<dbReference type="Gene3D" id="3.40.50.1010">
    <property type="entry name" value="5'-nuclease"/>
    <property type="match status" value="1"/>
</dbReference>
<feature type="binding site" evidence="10">
    <location>
        <position position="236"/>
    </location>
    <ligand>
        <name>Mg(2+)</name>
        <dbReference type="ChEBI" id="CHEBI:18420"/>
        <label>2</label>
    </ligand>
</feature>
<dbReference type="SUPFAM" id="SSF47807">
    <property type="entry name" value="5' to 3' exonuclease, C-terminal subdomain"/>
    <property type="match status" value="1"/>
</dbReference>
<dbReference type="PANTHER" id="PTHR11081">
    <property type="entry name" value="FLAP ENDONUCLEASE FAMILY MEMBER"/>
    <property type="match status" value="1"/>
</dbReference>
<feature type="binding site" evidence="10">
    <location>
        <position position="152"/>
    </location>
    <ligand>
        <name>Mg(2+)</name>
        <dbReference type="ChEBI" id="CHEBI:18420"/>
        <label>1</label>
    </ligand>
</feature>
<dbReference type="Proteomes" id="UP000186851">
    <property type="component" value="Chromosome"/>
</dbReference>
<evidence type="ECO:0000256" key="2">
    <source>
        <dbReference type="ARBA" id="ARBA00022722"/>
    </source>
</evidence>
<dbReference type="FunFam" id="3.40.50.1010:FF:000016">
    <property type="entry name" value="Flap endonuclease 1"/>
    <property type="match status" value="1"/>
</dbReference>
<feature type="binding site" evidence="10">
    <location>
        <position position="173"/>
    </location>
    <ligand>
        <name>Mg(2+)</name>
        <dbReference type="ChEBI" id="CHEBI:18420"/>
        <label>2</label>
    </ligand>
</feature>
<keyword evidence="1 10" id="KW-0235">DNA replication</keyword>
<evidence type="ECO:0000256" key="3">
    <source>
        <dbReference type="ARBA" id="ARBA00022723"/>
    </source>
</evidence>
<dbReference type="Gene3D" id="1.10.150.20">
    <property type="entry name" value="5' to 3' exonuclease, C-terminal subdomain"/>
    <property type="match status" value="1"/>
</dbReference>
<dbReference type="GO" id="GO:0003677">
    <property type="term" value="F:DNA binding"/>
    <property type="evidence" value="ECO:0007669"/>
    <property type="project" value="UniProtKB-UniRule"/>
</dbReference>